<evidence type="ECO:0000256" key="10">
    <source>
        <dbReference type="ARBA" id="ARBA00060399"/>
    </source>
</evidence>
<organism evidence="15 16">
    <name type="scientific">Helobdella robusta</name>
    <name type="common">Californian leech</name>
    <dbReference type="NCBI Taxonomy" id="6412"/>
    <lineage>
        <taxon>Eukaryota</taxon>
        <taxon>Metazoa</taxon>
        <taxon>Spiralia</taxon>
        <taxon>Lophotrochozoa</taxon>
        <taxon>Annelida</taxon>
        <taxon>Clitellata</taxon>
        <taxon>Hirudinea</taxon>
        <taxon>Rhynchobdellida</taxon>
        <taxon>Glossiphoniidae</taxon>
        <taxon>Helobdella</taxon>
    </lineage>
</organism>
<dbReference type="PANTHER" id="PTHR11929:SF194">
    <property type="entry name" value="ALPHA-(1,3)-FUCOSYLTRANSFERASE 10"/>
    <property type="match status" value="1"/>
</dbReference>
<dbReference type="EMBL" id="AMQM01005941">
    <property type="status" value="NOT_ANNOTATED_CDS"/>
    <property type="molecule type" value="Genomic_DNA"/>
</dbReference>
<protein>
    <recommendedName>
        <fullName evidence="11">Fucosyltransferase</fullName>
        <ecNumber evidence="11">2.4.1.-</ecNumber>
    </recommendedName>
</protein>
<dbReference type="InterPro" id="IPR038577">
    <property type="entry name" value="GT10-like_C_sf"/>
</dbReference>
<dbReference type="InParanoid" id="T1G5N7"/>
<evidence type="ECO:0000256" key="1">
    <source>
        <dbReference type="ARBA" id="ARBA00004922"/>
    </source>
</evidence>
<dbReference type="Pfam" id="PF00852">
    <property type="entry name" value="Glyco_transf_10"/>
    <property type="match status" value="1"/>
</dbReference>
<evidence type="ECO:0000256" key="9">
    <source>
        <dbReference type="ARBA" id="ARBA00023180"/>
    </source>
</evidence>
<dbReference type="HOGENOM" id="CLU_032075_0_2_1"/>
<dbReference type="PANTHER" id="PTHR11929">
    <property type="entry name" value="ALPHA- 1,3 -FUCOSYLTRANSFERASE"/>
    <property type="match status" value="1"/>
</dbReference>
<evidence type="ECO:0000256" key="7">
    <source>
        <dbReference type="ARBA" id="ARBA00022989"/>
    </source>
</evidence>
<evidence type="ECO:0000256" key="4">
    <source>
        <dbReference type="ARBA" id="ARBA00022679"/>
    </source>
</evidence>
<reference evidence="14 16" key="2">
    <citation type="journal article" date="2013" name="Nature">
        <title>Insights into bilaterian evolution from three spiralian genomes.</title>
        <authorList>
            <person name="Simakov O."/>
            <person name="Marletaz F."/>
            <person name="Cho S.J."/>
            <person name="Edsinger-Gonzales E."/>
            <person name="Havlak P."/>
            <person name="Hellsten U."/>
            <person name="Kuo D.H."/>
            <person name="Larsson T."/>
            <person name="Lv J."/>
            <person name="Arendt D."/>
            <person name="Savage R."/>
            <person name="Osoegawa K."/>
            <person name="de Jong P."/>
            <person name="Grimwood J."/>
            <person name="Chapman J.A."/>
            <person name="Shapiro H."/>
            <person name="Aerts A."/>
            <person name="Otillar R.P."/>
            <person name="Terry A.Y."/>
            <person name="Boore J.L."/>
            <person name="Grigoriev I.V."/>
            <person name="Lindberg D.R."/>
            <person name="Seaver E.C."/>
            <person name="Weisblat D.A."/>
            <person name="Putnam N.H."/>
            <person name="Rokhsar D.S."/>
        </authorList>
    </citation>
    <scope>NUCLEOTIDE SEQUENCE</scope>
</reference>
<dbReference type="Proteomes" id="UP000015101">
    <property type="component" value="Unassembled WGS sequence"/>
</dbReference>
<evidence type="ECO:0000256" key="11">
    <source>
        <dbReference type="RuleBase" id="RU003832"/>
    </source>
</evidence>
<keyword evidence="9" id="KW-0325">Glycoprotein</keyword>
<dbReference type="InterPro" id="IPR001503">
    <property type="entry name" value="Glyco_trans_10"/>
</dbReference>
<reference evidence="15" key="3">
    <citation type="submission" date="2015-06" db="UniProtKB">
        <authorList>
            <consortium name="EnsemblMetazoa"/>
        </authorList>
    </citation>
    <scope>IDENTIFICATION</scope>
</reference>
<dbReference type="RefSeq" id="XP_009023556.1">
    <property type="nucleotide sequence ID" value="XM_009025308.1"/>
</dbReference>
<dbReference type="FunCoup" id="T1G5N7">
    <property type="interactions" value="412"/>
</dbReference>
<evidence type="ECO:0000259" key="12">
    <source>
        <dbReference type="Pfam" id="PF00852"/>
    </source>
</evidence>
<dbReference type="EC" id="2.4.1.-" evidence="11"/>
<evidence type="ECO:0000256" key="3">
    <source>
        <dbReference type="ARBA" id="ARBA00022676"/>
    </source>
</evidence>
<keyword evidence="11" id="KW-0333">Golgi apparatus</keyword>
<dbReference type="FunFam" id="3.40.50.11660:FF:000002">
    <property type="entry name" value="Alpha-(1,3)-fucosyltransferase"/>
    <property type="match status" value="1"/>
</dbReference>
<keyword evidence="3 11" id="KW-0328">Glycosyltransferase</keyword>
<comment type="subcellular location">
    <subcellularLocation>
        <location evidence="10">Endomembrane system</location>
        <topology evidence="10">Single-pass type II membrane protein</topology>
    </subcellularLocation>
    <subcellularLocation>
        <location evidence="11">Golgi apparatus</location>
        <location evidence="11">Golgi stack membrane</location>
        <topology evidence="11">Single-pass type II membrane protein</topology>
    </subcellularLocation>
</comment>
<dbReference type="OrthoDB" id="9993460at2759"/>
<name>T1G5N7_HELRO</name>
<dbReference type="InterPro" id="IPR055270">
    <property type="entry name" value="Glyco_tran_10_C"/>
</dbReference>
<keyword evidence="4 11" id="KW-0808">Transferase</keyword>
<evidence type="ECO:0000256" key="8">
    <source>
        <dbReference type="ARBA" id="ARBA00023136"/>
    </source>
</evidence>
<dbReference type="GO" id="GO:0032580">
    <property type="term" value="C:Golgi cisterna membrane"/>
    <property type="evidence" value="ECO:0007669"/>
    <property type="project" value="UniProtKB-SubCell"/>
</dbReference>
<accession>T1G5N7</accession>
<dbReference type="Pfam" id="PF17039">
    <property type="entry name" value="Glyco_tran_10_N"/>
    <property type="match status" value="1"/>
</dbReference>
<keyword evidence="8" id="KW-0472">Membrane</keyword>
<feature type="domain" description="Fucosyltransferase N-terminal" evidence="13">
    <location>
        <begin position="16"/>
        <end position="112"/>
    </location>
</feature>
<feature type="domain" description="Fucosyltransferase C-terminal" evidence="12">
    <location>
        <begin position="143"/>
        <end position="343"/>
    </location>
</feature>
<reference evidence="16" key="1">
    <citation type="submission" date="2012-12" db="EMBL/GenBank/DDBJ databases">
        <authorList>
            <person name="Hellsten U."/>
            <person name="Grimwood J."/>
            <person name="Chapman J.A."/>
            <person name="Shapiro H."/>
            <person name="Aerts A."/>
            <person name="Otillar R.P."/>
            <person name="Terry A.Y."/>
            <person name="Boore J.L."/>
            <person name="Simakov O."/>
            <person name="Marletaz F."/>
            <person name="Cho S.-J."/>
            <person name="Edsinger-Gonzales E."/>
            <person name="Havlak P."/>
            <person name="Kuo D.-H."/>
            <person name="Larsson T."/>
            <person name="Lv J."/>
            <person name="Arendt D."/>
            <person name="Savage R."/>
            <person name="Osoegawa K."/>
            <person name="de Jong P."/>
            <person name="Lindberg D.R."/>
            <person name="Seaver E.C."/>
            <person name="Weisblat D.A."/>
            <person name="Putnam N.H."/>
            <person name="Grigoriev I.V."/>
            <person name="Rokhsar D.S."/>
        </authorList>
    </citation>
    <scope>NUCLEOTIDE SEQUENCE</scope>
</reference>
<comment type="pathway">
    <text evidence="1">Protein modification; protein glycosylation.</text>
</comment>
<keyword evidence="16" id="KW-1185">Reference proteome</keyword>
<dbReference type="KEGG" id="hro:HELRODRAFT_84791"/>
<dbReference type="OMA" id="IRQLDYD"/>
<keyword evidence="6" id="KW-0735">Signal-anchor</keyword>
<comment type="similarity">
    <text evidence="2 11">Belongs to the glycosyltransferase 10 family.</text>
</comment>
<evidence type="ECO:0000313" key="15">
    <source>
        <dbReference type="EnsemblMetazoa" id="HelroP84791"/>
    </source>
</evidence>
<dbReference type="EnsemblMetazoa" id="HelroT84791">
    <property type="protein sequence ID" value="HelroP84791"/>
    <property type="gene ID" value="HelroG84791"/>
</dbReference>
<dbReference type="GeneID" id="20216384"/>
<dbReference type="eggNOG" id="KOG2619">
    <property type="taxonomic scope" value="Eukaryota"/>
</dbReference>
<evidence type="ECO:0000256" key="2">
    <source>
        <dbReference type="ARBA" id="ARBA00008919"/>
    </source>
</evidence>
<gene>
    <name evidence="15" type="primary">20216384</name>
    <name evidence="14" type="ORF">HELRODRAFT_84791</name>
</gene>
<keyword evidence="7" id="KW-1133">Transmembrane helix</keyword>
<proteinExistence type="inferred from homology"/>
<dbReference type="AlphaFoldDB" id="T1G5N7"/>
<evidence type="ECO:0000313" key="14">
    <source>
        <dbReference type="EMBL" id="ESN98236.1"/>
    </source>
</evidence>
<evidence type="ECO:0000259" key="13">
    <source>
        <dbReference type="Pfam" id="PF17039"/>
    </source>
</evidence>
<evidence type="ECO:0000256" key="5">
    <source>
        <dbReference type="ARBA" id="ARBA00022692"/>
    </source>
</evidence>
<dbReference type="UniPathway" id="UPA00378"/>
<keyword evidence="5 11" id="KW-0812">Transmembrane</keyword>
<dbReference type="GO" id="GO:0046920">
    <property type="term" value="F:alpha-(1-&gt;3)-fucosyltransferase activity"/>
    <property type="evidence" value="ECO:0000318"/>
    <property type="project" value="GO_Central"/>
</dbReference>
<evidence type="ECO:0000313" key="16">
    <source>
        <dbReference type="Proteomes" id="UP000015101"/>
    </source>
</evidence>
<dbReference type="EMBL" id="KB097182">
    <property type="protein sequence ID" value="ESN98236.1"/>
    <property type="molecule type" value="Genomic_DNA"/>
</dbReference>
<dbReference type="CTD" id="20216384"/>
<dbReference type="SUPFAM" id="SSF53756">
    <property type="entry name" value="UDP-Glycosyltransferase/glycogen phosphorylase"/>
    <property type="match status" value="1"/>
</dbReference>
<evidence type="ECO:0000256" key="6">
    <source>
        <dbReference type="ARBA" id="ARBA00022968"/>
    </source>
</evidence>
<dbReference type="InterPro" id="IPR031481">
    <property type="entry name" value="Glyco_tran_10_N"/>
</dbReference>
<sequence>MDKDDRKLYSSIEHPVLVWWSSFTSDKGSLRQCGPNRCFVTIKRKFKHHAKLKAFLFYGTHLKLGNLPLPKLHDWALFHEESPKNNRFIFSNEEFLSMFNYTSTFRRESDMPLTTFHLHSLDSITSTKFFKATEIKNEMLSSGKLSLVAYIHSDCDVPSDRDNLMLMIQNYIQVDSYGTCLHNKELPERLSDPMRMNDDAFFEILSYYKFVFATENVLCSDYTTEKFWRAIEVGSVPIVLGSDRIKDLMPHNKAAILVKDYETVKQLADHLIYLSDNDDEYEKYLIHKTQSKITNSHLVQEMMDRSWHNDKSGHSNYSSEFECMVCNRIHENIKFNNYVKRVADKSHYGCPRPTKFSNEPAGNLTMIPSDSTWALAFDESARIAKAFQNLLSLNRTLTRQEIIAKSYDYY</sequence>
<dbReference type="Gene3D" id="3.40.50.11660">
    <property type="entry name" value="Glycosyl transferase family 10, C-terminal domain"/>
    <property type="match status" value="1"/>
</dbReference>